<protein>
    <submittedName>
        <fullName evidence="2">Unannotated protein</fullName>
    </submittedName>
</protein>
<dbReference type="Pfam" id="PF02910">
    <property type="entry name" value="Succ_DH_flav_C"/>
    <property type="match status" value="1"/>
</dbReference>
<sequence length="109" mass="12100">MGVKGTRQYNPAWHIALDLPHQLVVSECIARAALGREESRGGHTRDDFAKMSPEWRQVNLICYAEGNGVRVEKQALPTIPQELVTLFDSSELSKYMTQAELDSIAQGTA</sequence>
<evidence type="ECO:0000259" key="1">
    <source>
        <dbReference type="Pfam" id="PF02910"/>
    </source>
</evidence>
<organism evidence="2">
    <name type="scientific">freshwater metagenome</name>
    <dbReference type="NCBI Taxonomy" id="449393"/>
    <lineage>
        <taxon>unclassified sequences</taxon>
        <taxon>metagenomes</taxon>
        <taxon>ecological metagenomes</taxon>
    </lineage>
</organism>
<feature type="domain" description="Fumarate reductase/succinate dehydrogenase flavoprotein-like C-terminal" evidence="1">
    <location>
        <begin position="6"/>
        <end position="75"/>
    </location>
</feature>
<proteinExistence type="predicted"/>
<dbReference type="EMBL" id="CAFBMR010000060">
    <property type="protein sequence ID" value="CAB4920095.1"/>
    <property type="molecule type" value="Genomic_DNA"/>
</dbReference>
<name>A0A6J7HUE2_9ZZZZ</name>
<dbReference type="GO" id="GO:0016491">
    <property type="term" value="F:oxidoreductase activity"/>
    <property type="evidence" value="ECO:0007669"/>
    <property type="project" value="InterPro"/>
</dbReference>
<gene>
    <name evidence="2" type="ORF">UFOPK3610_01361</name>
</gene>
<reference evidence="2" key="1">
    <citation type="submission" date="2020-05" db="EMBL/GenBank/DDBJ databases">
        <authorList>
            <person name="Chiriac C."/>
            <person name="Salcher M."/>
            <person name="Ghai R."/>
            <person name="Kavagutti S V."/>
        </authorList>
    </citation>
    <scope>NUCLEOTIDE SEQUENCE</scope>
</reference>
<accession>A0A6J7HUE2</accession>
<dbReference type="Gene3D" id="1.20.58.100">
    <property type="entry name" value="Fumarate reductase/succinate dehydrogenase flavoprotein-like, C-terminal domain"/>
    <property type="match status" value="1"/>
</dbReference>
<dbReference type="AlphaFoldDB" id="A0A6J7HUE2"/>
<evidence type="ECO:0000313" key="2">
    <source>
        <dbReference type="EMBL" id="CAB4920095.1"/>
    </source>
</evidence>
<dbReference type="SUPFAM" id="SSF46977">
    <property type="entry name" value="Succinate dehydrogenase/fumarate reductase flavoprotein C-terminal domain"/>
    <property type="match status" value="1"/>
</dbReference>
<dbReference type="InterPro" id="IPR015939">
    <property type="entry name" value="Fum_Rdtase/Succ_DH_flav-like_C"/>
</dbReference>
<dbReference type="InterPro" id="IPR037099">
    <property type="entry name" value="Fum_R/Succ_DH_flav-like_C_sf"/>
</dbReference>